<accession>A0AAC9IQ24</accession>
<dbReference type="PANTHER" id="PTHR37294:SF1">
    <property type="entry name" value="3'-5' EXORIBONUCLEASE YHAM"/>
    <property type="match status" value="1"/>
</dbReference>
<dbReference type="InterPro" id="IPR050798">
    <property type="entry name" value="YhaM_exoribonuc/phosphodiest"/>
</dbReference>
<evidence type="ECO:0000259" key="3">
    <source>
        <dbReference type="Pfam" id="PF01966"/>
    </source>
</evidence>
<dbReference type="SUPFAM" id="SSF109604">
    <property type="entry name" value="HD-domain/PDEase-like"/>
    <property type="match status" value="1"/>
</dbReference>
<dbReference type="Pfam" id="PF01966">
    <property type="entry name" value="HD"/>
    <property type="match status" value="1"/>
</dbReference>
<organism evidence="4 5">
    <name type="scientific">Polynucleobacter asymbioticus</name>
    <dbReference type="NCBI Taxonomy" id="576611"/>
    <lineage>
        <taxon>Bacteria</taxon>
        <taxon>Pseudomonadati</taxon>
        <taxon>Pseudomonadota</taxon>
        <taxon>Betaproteobacteria</taxon>
        <taxon>Burkholderiales</taxon>
        <taxon>Burkholderiaceae</taxon>
        <taxon>Polynucleobacter</taxon>
    </lineage>
</organism>
<keyword evidence="1" id="KW-0378">Hydrolase</keyword>
<evidence type="ECO:0000313" key="5">
    <source>
        <dbReference type="Proteomes" id="UP000182060"/>
    </source>
</evidence>
<evidence type="ECO:0000256" key="1">
    <source>
        <dbReference type="ARBA" id="ARBA00022801"/>
    </source>
</evidence>
<dbReference type="AlphaFoldDB" id="A0AAC9IQ24"/>
<feature type="domain" description="HD" evidence="3">
    <location>
        <begin position="197"/>
        <end position="319"/>
    </location>
</feature>
<dbReference type="Proteomes" id="UP000182060">
    <property type="component" value="Chromosome"/>
</dbReference>
<protein>
    <recommendedName>
        <fullName evidence="3">HD domain-containing protein</fullName>
    </recommendedName>
</protein>
<dbReference type="GO" id="GO:0031125">
    <property type="term" value="P:rRNA 3'-end processing"/>
    <property type="evidence" value="ECO:0007669"/>
    <property type="project" value="TreeGrafter"/>
</dbReference>
<evidence type="ECO:0000256" key="2">
    <source>
        <dbReference type="SAM" id="MobiDB-lite"/>
    </source>
</evidence>
<gene>
    <name evidence="4" type="ORF">AOC25_00305</name>
</gene>
<evidence type="ECO:0000313" key="4">
    <source>
        <dbReference type="EMBL" id="APC00181.1"/>
    </source>
</evidence>
<sequence length="351" mass="39792">MKLPSLPEQPKNPHRPDDVLPSPIPTPLQTYDVQNLQNQITFTDASLLPRVMRIVKITIAPNSATNEYRHQAVLYAQGVHIAVEWFARQRYDQLTCNGLVTIAYKGIKPISIDGHLQIIRLCRLDRPDMSYNLFETAPPDWFINKDILTRAIQAWEMLDDKNQHLLNAICFEGDFFKRFCTGPSSVGHHHSYLNGNLEHTLEVTDFITNSIQQYKTANLQLALIYGWLHDIGKADEYQPCKTVDREFKLTPSAYLHGHKLNGLHLVIKAQARHVPLYPEKTFDHLRHLLEPHPNSTTPDTRKPQMLEHLIVQQADAASAAANVYAAAHRPGCSFGIAPQSGQGNGANFRYE</sequence>
<name>A0AAC9IQ24_9BURK</name>
<dbReference type="RefSeq" id="WP_071538484.1">
    <property type="nucleotide sequence ID" value="NZ_CP015016.1"/>
</dbReference>
<dbReference type="GO" id="GO:0016787">
    <property type="term" value="F:hydrolase activity"/>
    <property type="evidence" value="ECO:0007669"/>
    <property type="project" value="UniProtKB-KW"/>
</dbReference>
<reference evidence="4" key="1">
    <citation type="journal article" date="2017" name="Appl. Environ. Microbiol.">
        <title>Microdiversification of a pelagic Polynucleobacter species is mainly driven by acquisition of genomic islands from a partially interspecific gene pool.</title>
        <authorList>
            <person name="Hoetzinger M."/>
            <person name="Hahn M.W."/>
            <person name="Jezberova J."/>
            <person name="Schmidt J."/>
            <person name="Koll U."/>
        </authorList>
    </citation>
    <scope>NUCLEOTIDE SEQUENCE</scope>
    <source>
        <strain evidence="4">MWH-RechtKol4</strain>
    </source>
</reference>
<feature type="region of interest" description="Disordered" evidence="2">
    <location>
        <begin position="1"/>
        <end position="24"/>
    </location>
</feature>
<proteinExistence type="predicted"/>
<dbReference type="InterPro" id="IPR006674">
    <property type="entry name" value="HD_domain"/>
</dbReference>
<dbReference type="EMBL" id="CP015017">
    <property type="protein sequence ID" value="APC00181.1"/>
    <property type="molecule type" value="Genomic_DNA"/>
</dbReference>
<dbReference type="PANTHER" id="PTHR37294">
    <property type="entry name" value="3'-5' EXORIBONUCLEASE YHAM"/>
    <property type="match status" value="1"/>
</dbReference>
<dbReference type="Gene3D" id="1.10.3210.10">
    <property type="entry name" value="Hypothetical protein af1432"/>
    <property type="match status" value="1"/>
</dbReference>